<evidence type="ECO:0000313" key="7">
    <source>
        <dbReference type="EMBL" id="KAA0889018.1"/>
    </source>
</evidence>
<organism evidence="7 8">
    <name type="scientific">Oryzomonas rubra</name>
    <dbReference type="NCBI Taxonomy" id="2509454"/>
    <lineage>
        <taxon>Bacteria</taxon>
        <taxon>Pseudomonadati</taxon>
        <taxon>Thermodesulfobacteriota</taxon>
        <taxon>Desulfuromonadia</taxon>
        <taxon>Geobacterales</taxon>
        <taxon>Geobacteraceae</taxon>
        <taxon>Oryzomonas</taxon>
    </lineage>
</organism>
<name>A0A5A9X9A0_9BACT</name>
<dbReference type="GO" id="GO:0006189">
    <property type="term" value="P:'de novo' IMP biosynthetic process"/>
    <property type="evidence" value="ECO:0007669"/>
    <property type="project" value="UniProtKB-UniRule"/>
</dbReference>
<feature type="binding site" evidence="3 5">
    <location>
        <position position="16"/>
    </location>
    <ligand>
        <name>substrate</name>
    </ligand>
</feature>
<comment type="function">
    <text evidence="3 4">Catalyzes the conversion of N5-carboxyaminoimidazole ribonucleotide (N5-CAIR) to 4-carboxy-5-aminoimidazole ribonucleotide (CAIR).</text>
</comment>
<gene>
    <name evidence="3 7" type="primary">purE</name>
    <name evidence="7" type="ORF">ET418_14290</name>
</gene>
<dbReference type="SUPFAM" id="SSF52255">
    <property type="entry name" value="N5-CAIR mutase (phosphoribosylaminoimidazole carboxylase, PurE)"/>
    <property type="match status" value="1"/>
</dbReference>
<dbReference type="EC" id="5.4.99.18" evidence="3 4"/>
<feature type="binding site" evidence="3 5">
    <location>
        <position position="13"/>
    </location>
    <ligand>
        <name>substrate</name>
    </ligand>
</feature>
<feature type="domain" description="PurE" evidence="6">
    <location>
        <begin position="5"/>
        <end position="156"/>
    </location>
</feature>
<dbReference type="PIRSF" id="PIRSF001338">
    <property type="entry name" value="AIR_carboxylase"/>
    <property type="match status" value="1"/>
</dbReference>
<dbReference type="Pfam" id="PF00731">
    <property type="entry name" value="AIRC"/>
    <property type="match status" value="1"/>
</dbReference>
<dbReference type="RefSeq" id="WP_149308665.1">
    <property type="nucleotide sequence ID" value="NZ_SRSD01000009.1"/>
</dbReference>
<comment type="pathway">
    <text evidence="3 4">Purine metabolism; IMP biosynthesis via de novo pathway; 5-amino-1-(5-phospho-D-ribosyl)imidazole-4-carboxylate from 5-amino-1-(5-phospho-D-ribosyl)imidazole (N5-CAIR route): step 2/2.</text>
</comment>
<dbReference type="HAMAP" id="MF_01929">
    <property type="entry name" value="PurE_classI"/>
    <property type="match status" value="1"/>
</dbReference>
<feature type="binding site" evidence="3 5">
    <location>
        <position position="43"/>
    </location>
    <ligand>
        <name>substrate</name>
    </ligand>
</feature>
<evidence type="ECO:0000256" key="1">
    <source>
        <dbReference type="ARBA" id="ARBA00022755"/>
    </source>
</evidence>
<dbReference type="UniPathway" id="UPA00074">
    <property type="reaction ID" value="UER00943"/>
</dbReference>
<comment type="catalytic activity">
    <reaction evidence="3 4">
        <text>5-carboxyamino-1-(5-phospho-D-ribosyl)imidazole + H(+) = 5-amino-1-(5-phospho-D-ribosyl)imidazole-4-carboxylate</text>
        <dbReference type="Rhea" id="RHEA:13193"/>
        <dbReference type="ChEBI" id="CHEBI:15378"/>
        <dbReference type="ChEBI" id="CHEBI:58730"/>
        <dbReference type="ChEBI" id="CHEBI:77657"/>
        <dbReference type="EC" id="5.4.99.18"/>
    </reaction>
</comment>
<evidence type="ECO:0000313" key="8">
    <source>
        <dbReference type="Proteomes" id="UP000324298"/>
    </source>
</evidence>
<dbReference type="InterPro" id="IPR024694">
    <property type="entry name" value="PurE_prokaryotes"/>
</dbReference>
<dbReference type="Gene3D" id="3.40.50.1970">
    <property type="match status" value="1"/>
</dbReference>
<dbReference type="SMART" id="SM01001">
    <property type="entry name" value="AIRC"/>
    <property type="match status" value="1"/>
</dbReference>
<dbReference type="InterPro" id="IPR000031">
    <property type="entry name" value="PurE_dom"/>
</dbReference>
<protein>
    <recommendedName>
        <fullName evidence="3 4">N5-carboxyaminoimidazole ribonucleotide mutase</fullName>
        <shortName evidence="3 4">N5-CAIR mutase</shortName>
        <ecNumber evidence="3 4">5.4.99.18</ecNumber>
    </recommendedName>
    <alternativeName>
        <fullName evidence="3">5-(carboxyamino)imidazole ribonucleotide mutase</fullName>
    </alternativeName>
</protein>
<reference evidence="7 8" key="1">
    <citation type="submission" date="2019-04" db="EMBL/GenBank/DDBJ databases">
        <title>Geobacter ruber sp. nov., ferric-reducing bacteria isolated from paddy soil.</title>
        <authorList>
            <person name="Xu Z."/>
            <person name="Masuda Y."/>
            <person name="Itoh H."/>
            <person name="Senoo K."/>
        </authorList>
    </citation>
    <scope>NUCLEOTIDE SEQUENCE [LARGE SCALE GENOMIC DNA]</scope>
    <source>
        <strain evidence="7 8">Red88</strain>
    </source>
</reference>
<dbReference type="GO" id="GO:0016829">
    <property type="term" value="F:lyase activity"/>
    <property type="evidence" value="ECO:0007669"/>
    <property type="project" value="UniProtKB-KW"/>
</dbReference>
<keyword evidence="2 3" id="KW-0413">Isomerase</keyword>
<evidence type="ECO:0000256" key="3">
    <source>
        <dbReference type="HAMAP-Rule" id="MF_01929"/>
    </source>
</evidence>
<dbReference type="InterPro" id="IPR033747">
    <property type="entry name" value="PurE_ClassI"/>
</dbReference>
<evidence type="ECO:0000256" key="2">
    <source>
        <dbReference type="ARBA" id="ARBA00023235"/>
    </source>
</evidence>
<comment type="caution">
    <text evidence="7">The sequence shown here is derived from an EMBL/GenBank/DDBJ whole genome shotgun (WGS) entry which is preliminary data.</text>
</comment>
<evidence type="ECO:0000256" key="5">
    <source>
        <dbReference type="PIRSR" id="PIRSR001338-1"/>
    </source>
</evidence>
<dbReference type="PANTHER" id="PTHR23046:SF2">
    <property type="entry name" value="PHOSPHORIBOSYLAMINOIMIDAZOLE CARBOXYLASE"/>
    <property type="match status" value="1"/>
</dbReference>
<comment type="similarity">
    <text evidence="3">Belongs to the AIR carboxylase family. Class I subfamily.</text>
</comment>
<evidence type="ECO:0000259" key="6">
    <source>
        <dbReference type="SMART" id="SM01001"/>
    </source>
</evidence>
<dbReference type="AlphaFoldDB" id="A0A5A9X9A0"/>
<dbReference type="OrthoDB" id="9791908at2"/>
<dbReference type="GO" id="GO:0034023">
    <property type="term" value="F:5-(carboxyamino)imidazole ribonucleotide mutase activity"/>
    <property type="evidence" value="ECO:0007669"/>
    <property type="project" value="UniProtKB-UniRule"/>
</dbReference>
<keyword evidence="1 3" id="KW-0658">Purine biosynthesis</keyword>
<accession>A0A5A9X9A0</accession>
<keyword evidence="8" id="KW-1185">Reference proteome</keyword>
<keyword evidence="7" id="KW-0456">Lyase</keyword>
<dbReference type="Proteomes" id="UP000324298">
    <property type="component" value="Unassembled WGS sequence"/>
</dbReference>
<dbReference type="EMBL" id="SRSD01000009">
    <property type="protein sequence ID" value="KAA0889018.1"/>
    <property type="molecule type" value="Genomic_DNA"/>
</dbReference>
<evidence type="ECO:0000256" key="4">
    <source>
        <dbReference type="PIRNR" id="PIRNR001338"/>
    </source>
</evidence>
<dbReference type="NCBIfam" id="TIGR01162">
    <property type="entry name" value="purE"/>
    <property type="match status" value="1"/>
</dbReference>
<sequence length="170" mass="17419">MTDSPKVLLIMGSDSDLPVMQTAGEVLQKFGIPYEMHIASAHRSPAKAMALASEAAGRGIEAIIAGAGMAAHLAGVVAAKTILPVIGVPMPGGALNGVDALYSTVQMPGGIPVATMAIGKAGAKNAGLFVVQMLALNDVRLAGALKEYRREMEDEVERKDAALQAAGREA</sequence>
<proteinExistence type="inferred from homology"/>
<dbReference type="PANTHER" id="PTHR23046">
    <property type="entry name" value="PHOSPHORIBOSYLAMINOIMIDAZOLE CARBOXYLASE CATALYTIC SUBUNIT"/>
    <property type="match status" value="1"/>
</dbReference>